<dbReference type="AlphaFoldDB" id="A0A4Z0GZJ9"/>
<reference evidence="2 3" key="1">
    <citation type="journal article" date="2003" name="Int. J. Syst. Evol. Microbiol.">
        <title>Halobacillus salinus sp. nov., isolated from a salt lake on the coast of the East Sea in Korea.</title>
        <authorList>
            <person name="Yoon J.H."/>
            <person name="Kang K.H."/>
            <person name="Park Y.H."/>
        </authorList>
    </citation>
    <scope>NUCLEOTIDE SEQUENCE [LARGE SCALE GENOMIC DNA]</scope>
    <source>
        <strain evidence="2 3">HSL-3</strain>
    </source>
</reference>
<evidence type="ECO:0000313" key="3">
    <source>
        <dbReference type="Proteomes" id="UP000297982"/>
    </source>
</evidence>
<proteinExistence type="predicted"/>
<keyword evidence="3" id="KW-1185">Reference proteome</keyword>
<name>A0A4Z0GZJ9_9BACI</name>
<dbReference type="STRING" id="192814.GCA_900166575_00529"/>
<feature type="transmembrane region" description="Helical" evidence="1">
    <location>
        <begin position="33"/>
        <end position="54"/>
    </location>
</feature>
<keyword evidence="1" id="KW-0472">Membrane</keyword>
<protein>
    <submittedName>
        <fullName evidence="2">Uncharacterized protein</fullName>
    </submittedName>
</protein>
<evidence type="ECO:0000313" key="2">
    <source>
        <dbReference type="EMBL" id="TGB03652.1"/>
    </source>
</evidence>
<accession>A0A4Z0GZJ9</accession>
<sequence>MDFNKLDTYIILMLTIGVPCLTIVPQYNLPVYIMYPAQAIGIVLVILGLPASLVRLKSYKVNK</sequence>
<dbReference type="Proteomes" id="UP000297982">
    <property type="component" value="Unassembled WGS sequence"/>
</dbReference>
<dbReference type="OrthoDB" id="9975229at2"/>
<evidence type="ECO:0000256" key="1">
    <source>
        <dbReference type="SAM" id="Phobius"/>
    </source>
</evidence>
<gene>
    <name evidence="2" type="ORF">E4663_01210</name>
</gene>
<dbReference type="EMBL" id="SRJC01000001">
    <property type="protein sequence ID" value="TGB03652.1"/>
    <property type="molecule type" value="Genomic_DNA"/>
</dbReference>
<organism evidence="2 3">
    <name type="scientific">Halobacillus salinus</name>
    <dbReference type="NCBI Taxonomy" id="192814"/>
    <lineage>
        <taxon>Bacteria</taxon>
        <taxon>Bacillati</taxon>
        <taxon>Bacillota</taxon>
        <taxon>Bacilli</taxon>
        <taxon>Bacillales</taxon>
        <taxon>Bacillaceae</taxon>
        <taxon>Halobacillus</taxon>
    </lineage>
</organism>
<keyword evidence="1" id="KW-0812">Transmembrane</keyword>
<feature type="transmembrane region" description="Helical" evidence="1">
    <location>
        <begin position="9"/>
        <end position="27"/>
    </location>
</feature>
<keyword evidence="1" id="KW-1133">Transmembrane helix</keyword>
<comment type="caution">
    <text evidence="2">The sequence shown here is derived from an EMBL/GenBank/DDBJ whole genome shotgun (WGS) entry which is preliminary data.</text>
</comment>
<dbReference type="RefSeq" id="WP_079479005.1">
    <property type="nucleotide sequence ID" value="NZ_FVYZ01000004.1"/>
</dbReference>